<sequence length="339" mass="35747">MDWTPLIETSRGPLVECQHWGAVAVTDRDGRLLAHAGNPQVRVFTRSTIKPFQALPLVQSGAAQDLGWGTDELAMLCASHSGESFHARQTARMLASAGQGPGALQCGQHPPLFTQLGLADVALEVGDTPSALHHNCSGKHAGFVAYCVRHGLPLADHLEPQHPLQQAVRAALAQVTDTPEAELVMGIDGCSAPNYALPLQRLAQGYARLAGGWPAQPATDAALRALADAMVARPDLVSGTGRHDLDIMRAGRGDWVSKTGADGVQVVGSRSRGQAFALKVLDGNITAQVAAAVEVMAQLGWLDAAQVEALAPRRAATIATVRGRAVGERRPVLQLQWVV</sequence>
<dbReference type="PANTHER" id="PTHR42110:SF1">
    <property type="entry name" value="L-ASPARAGINASE, PUTATIVE (AFU_ORTHOLOGUE AFUA_3G11890)-RELATED"/>
    <property type="match status" value="1"/>
</dbReference>
<accession>A0ABP8L3E3</accession>
<name>A0ABP8L3E3_9BURK</name>
<proteinExistence type="predicted"/>
<gene>
    <name evidence="1" type="ORF">GCM10023090_08970</name>
</gene>
<dbReference type="PANTHER" id="PTHR42110">
    <property type="entry name" value="L-ASPARAGINASE, PUTATIVE (AFU_ORTHOLOGUE AFUA_3G11890)-RELATED"/>
    <property type="match status" value="1"/>
</dbReference>
<protein>
    <submittedName>
        <fullName evidence="1">Asparaginase</fullName>
    </submittedName>
</protein>
<comment type="caution">
    <text evidence="1">The sequence shown here is derived from an EMBL/GenBank/DDBJ whole genome shotgun (WGS) entry which is preliminary data.</text>
</comment>
<evidence type="ECO:0000313" key="1">
    <source>
        <dbReference type="EMBL" id="GAA4420797.1"/>
    </source>
</evidence>
<dbReference type="InterPro" id="IPR010349">
    <property type="entry name" value="Asparaginase_II"/>
</dbReference>
<keyword evidence="2" id="KW-1185">Reference proteome</keyword>
<dbReference type="EMBL" id="BAABEX010000007">
    <property type="protein sequence ID" value="GAA4420797.1"/>
    <property type="molecule type" value="Genomic_DNA"/>
</dbReference>
<evidence type="ECO:0000313" key="2">
    <source>
        <dbReference type="Proteomes" id="UP001501788"/>
    </source>
</evidence>
<dbReference type="Pfam" id="PF06089">
    <property type="entry name" value="Asparaginase_II"/>
    <property type="match status" value="1"/>
</dbReference>
<dbReference type="RefSeq" id="WP_345061584.1">
    <property type="nucleotide sequence ID" value="NZ_BAABEX010000007.1"/>
</dbReference>
<dbReference type="Proteomes" id="UP001501788">
    <property type="component" value="Unassembled WGS sequence"/>
</dbReference>
<reference evidence="2" key="1">
    <citation type="journal article" date="2019" name="Int. J. Syst. Evol. Microbiol.">
        <title>The Global Catalogue of Microorganisms (GCM) 10K type strain sequencing project: providing services to taxonomists for standard genome sequencing and annotation.</title>
        <authorList>
            <consortium name="The Broad Institute Genomics Platform"/>
            <consortium name="The Broad Institute Genome Sequencing Center for Infectious Disease"/>
            <person name="Wu L."/>
            <person name="Ma J."/>
        </authorList>
    </citation>
    <scope>NUCLEOTIDE SEQUENCE [LARGE SCALE GENOMIC DNA]</scope>
    <source>
        <strain evidence="2">JCM 31890</strain>
    </source>
</reference>
<organism evidence="1 2">
    <name type="scientific">Acidovorax lacteus</name>
    <dbReference type="NCBI Taxonomy" id="1924988"/>
    <lineage>
        <taxon>Bacteria</taxon>
        <taxon>Pseudomonadati</taxon>
        <taxon>Pseudomonadota</taxon>
        <taxon>Betaproteobacteria</taxon>
        <taxon>Burkholderiales</taxon>
        <taxon>Comamonadaceae</taxon>
        <taxon>Acidovorax</taxon>
    </lineage>
</organism>